<evidence type="ECO:0000256" key="2">
    <source>
        <dbReference type="ARBA" id="ARBA00022612"/>
    </source>
</evidence>
<evidence type="ECO:0000256" key="4">
    <source>
        <dbReference type="SAM" id="MobiDB-lite"/>
    </source>
</evidence>
<comment type="subcellular location">
    <subcellularLocation>
        <location evidence="1">Virion</location>
    </subcellularLocation>
</comment>
<reference evidence="5 6" key="2">
    <citation type="submission" date="2013-04" db="EMBL/GenBank/DDBJ databases">
        <authorList>
            <person name="Fiebig A."/>
            <person name="Pradella S."/>
            <person name="Wagner-Doebler I."/>
        </authorList>
    </citation>
    <scope>NUCLEOTIDE SEQUENCE [LARGE SCALE GENOMIC DNA]</scope>
    <source>
        <strain evidence="6">DSM 17067 / NCIMB 14079 / DFL-11</strain>
    </source>
</reference>
<evidence type="ECO:0000313" key="5">
    <source>
        <dbReference type="EMBL" id="EEE42851.1"/>
    </source>
</evidence>
<evidence type="ECO:0000256" key="3">
    <source>
        <dbReference type="ARBA" id="ARBA00023219"/>
    </source>
</evidence>
<sequence>MKSLKERYQNLQIKREPFLKRARDCAALTIPTLLPPEGHNATSKLPQPYQGLGARCVVTLASRMLVAFIPTGQPFFGLEVPPELLLQEGLMEAPPDLEKGFALATNLITKEIEKKAWRKPTSLTLELLVSTGNALERYMPDNSIRVYRLDQYVVVRDLSGNLVELILREKVNKASLPEQTQSYLKASQEDDVEIFTCAKRHPDGWEIKQEVEGQIIEGMGGVTPTNPFNPLRWSAVPGEDYGRGKVEEHFSDLTYLDLLSKSMVDGSAMATRHITMVRPNAAGSNLRKRFAEAKNGDVISGNPEDVDLKQFANVTGMQIAQQEIARITQELAQAFLLSSSMIRNAERVTAQEVRMIAEELESVLGGVYSYLSQDMMSARIEALMTSMMAAGQLPPVLQMTQPVLTVGLEALERDKDVMRVQTVLQTLQALPPDFLDYLDIPDLLKTFMIGLGLPGKVKTEQEAQQTRQQRLMAEQQAQAQGQAGGPPMPQ</sequence>
<evidence type="ECO:0000313" key="6">
    <source>
        <dbReference type="Proteomes" id="UP000004703"/>
    </source>
</evidence>
<keyword evidence="2" id="KW-1188">Viral release from host cell</keyword>
<proteinExistence type="predicted"/>
<gene>
    <name evidence="5" type="ORF">SADFL11_PLAS23</name>
</gene>
<dbReference type="RefSeq" id="WP_008197458.1">
    <property type="nucleotide sequence ID" value="NZ_CM011002.1"/>
</dbReference>
<dbReference type="Pfam" id="PF12236">
    <property type="entry name" value="Head-tail_con"/>
    <property type="match status" value="1"/>
</dbReference>
<evidence type="ECO:0000256" key="1">
    <source>
        <dbReference type="ARBA" id="ARBA00004328"/>
    </source>
</evidence>
<dbReference type="InterPro" id="IPR020991">
    <property type="entry name" value="Connector_podovirus"/>
</dbReference>
<organism evidence="5 6">
    <name type="scientific">Roseibium alexandrii (strain DSM 17067 / NCIMB 14079 / DFL-11)</name>
    <name type="common">Labrenzia alexandrii</name>
    <dbReference type="NCBI Taxonomy" id="244592"/>
    <lineage>
        <taxon>Bacteria</taxon>
        <taxon>Pseudomonadati</taxon>
        <taxon>Pseudomonadota</taxon>
        <taxon>Alphaproteobacteria</taxon>
        <taxon>Hyphomicrobiales</taxon>
        <taxon>Stappiaceae</taxon>
        <taxon>Roseibium</taxon>
    </lineage>
</organism>
<dbReference type="AlphaFoldDB" id="A0A5E8GUH2"/>
<dbReference type="Proteomes" id="UP000004703">
    <property type="component" value="Chromosome"/>
</dbReference>
<protein>
    <submittedName>
        <fullName evidence="5">Bacteriophage head to tail connecting protein</fullName>
    </submittedName>
</protein>
<comment type="caution">
    <text evidence="5">The sequence shown here is derived from an EMBL/GenBank/DDBJ whole genome shotgun (WGS) entry which is preliminary data.</text>
</comment>
<feature type="region of interest" description="Disordered" evidence="4">
    <location>
        <begin position="460"/>
        <end position="490"/>
    </location>
</feature>
<accession>A0A5E8GUH2</accession>
<keyword evidence="3" id="KW-0231">Viral genome packaging</keyword>
<feature type="compositionally biased region" description="Low complexity" evidence="4">
    <location>
        <begin position="462"/>
        <end position="481"/>
    </location>
</feature>
<reference evidence="5 6" key="1">
    <citation type="submission" date="2008-01" db="EMBL/GenBank/DDBJ databases">
        <authorList>
            <person name="Wagner-Dobler I."/>
            <person name="Ferriera S."/>
            <person name="Johnson J."/>
            <person name="Kravitz S."/>
            <person name="Beeson K."/>
            <person name="Sutton G."/>
            <person name="Rogers Y.-H."/>
            <person name="Friedman R."/>
            <person name="Frazier M."/>
            <person name="Venter J.C."/>
        </authorList>
    </citation>
    <scope>NUCLEOTIDE SEQUENCE [LARGE SCALE GENOMIC DNA]</scope>
    <source>
        <strain evidence="6">DSM 17067 / NCIMB 14079 / DFL-11</strain>
    </source>
</reference>
<dbReference type="EMBL" id="ACCU02000003">
    <property type="protein sequence ID" value="EEE42851.1"/>
    <property type="molecule type" value="Genomic_DNA"/>
</dbReference>
<name>A0A5E8GUH2_ROSAD</name>